<keyword evidence="2" id="KW-0732">Signal</keyword>
<evidence type="ECO:0000313" key="3">
    <source>
        <dbReference type="EMBL" id="PWS38552.1"/>
    </source>
</evidence>
<dbReference type="Pfam" id="PF03401">
    <property type="entry name" value="TctC"/>
    <property type="match status" value="1"/>
</dbReference>
<comment type="caution">
    <text evidence="3">The sequence shown here is derived from an EMBL/GenBank/DDBJ whole genome shotgun (WGS) entry which is preliminary data.</text>
</comment>
<dbReference type="InterPro" id="IPR042100">
    <property type="entry name" value="Bug_dom1"/>
</dbReference>
<comment type="similarity">
    <text evidence="1">Belongs to the UPF0065 (bug) family.</text>
</comment>
<evidence type="ECO:0000256" key="2">
    <source>
        <dbReference type="SAM" id="SignalP"/>
    </source>
</evidence>
<name>A0A317FJQ8_9PROT</name>
<protein>
    <recommendedName>
        <fullName evidence="5">Tripartite tricarboxylate transporter substrate binding protein</fullName>
    </recommendedName>
</protein>
<dbReference type="AlphaFoldDB" id="A0A317FJQ8"/>
<gene>
    <name evidence="3" type="ORF">DFH01_04560</name>
</gene>
<dbReference type="PIRSF" id="PIRSF017082">
    <property type="entry name" value="YflP"/>
    <property type="match status" value="1"/>
</dbReference>
<dbReference type="Proteomes" id="UP000245765">
    <property type="component" value="Unassembled WGS sequence"/>
</dbReference>
<dbReference type="OrthoDB" id="7250553at2"/>
<accession>A0A317FJQ8</accession>
<dbReference type="Gene3D" id="3.40.190.10">
    <property type="entry name" value="Periplasmic binding protein-like II"/>
    <property type="match status" value="1"/>
</dbReference>
<dbReference type="SUPFAM" id="SSF53850">
    <property type="entry name" value="Periplasmic binding protein-like II"/>
    <property type="match status" value="1"/>
</dbReference>
<dbReference type="CDD" id="cd07012">
    <property type="entry name" value="PBP2_Bug_TTT"/>
    <property type="match status" value="1"/>
</dbReference>
<proteinExistence type="inferred from homology"/>
<evidence type="ECO:0008006" key="5">
    <source>
        <dbReference type="Google" id="ProtNLM"/>
    </source>
</evidence>
<dbReference type="RefSeq" id="WP_109869173.1">
    <property type="nucleotide sequence ID" value="NZ_QGNA01000001.1"/>
</dbReference>
<organism evidence="3 4">
    <name type="scientific">Falsiroseomonas bella</name>
    <dbReference type="NCBI Taxonomy" id="2184016"/>
    <lineage>
        <taxon>Bacteria</taxon>
        <taxon>Pseudomonadati</taxon>
        <taxon>Pseudomonadota</taxon>
        <taxon>Alphaproteobacteria</taxon>
        <taxon>Acetobacterales</taxon>
        <taxon>Roseomonadaceae</taxon>
        <taxon>Falsiroseomonas</taxon>
    </lineage>
</organism>
<reference evidence="4" key="1">
    <citation type="submission" date="2018-05" db="EMBL/GenBank/DDBJ databases">
        <authorList>
            <person name="Du Z."/>
            <person name="Wang X."/>
        </authorList>
    </citation>
    <scope>NUCLEOTIDE SEQUENCE [LARGE SCALE GENOMIC DNA]</scope>
    <source>
        <strain evidence="4">CQN31</strain>
    </source>
</reference>
<evidence type="ECO:0000256" key="1">
    <source>
        <dbReference type="ARBA" id="ARBA00006987"/>
    </source>
</evidence>
<dbReference type="EMBL" id="QGNA01000001">
    <property type="protein sequence ID" value="PWS38552.1"/>
    <property type="molecule type" value="Genomic_DNA"/>
</dbReference>
<dbReference type="PANTHER" id="PTHR42928">
    <property type="entry name" value="TRICARBOXYLATE-BINDING PROTEIN"/>
    <property type="match status" value="1"/>
</dbReference>
<dbReference type="InterPro" id="IPR005064">
    <property type="entry name" value="BUG"/>
</dbReference>
<dbReference type="PANTHER" id="PTHR42928:SF5">
    <property type="entry name" value="BLR1237 PROTEIN"/>
    <property type="match status" value="1"/>
</dbReference>
<sequence>MRIIGLIVAALLALGGAAAAQDYPSRTITIVVGYPPGGNTDLMARALQPELSRALGQTVVIVNRGGAAGTIGAAEVARARPDGYTLLFSPNNPITAQPHLQSLSYGLDSFRFLCMVYDNPQVLVGARNMPFQDFAGMVRHGRSGKEALVFGSPGQGSTQHILMAALLSRLGIEGLHVPFTGAGPMAQAALGGQIQVFVESASIPASTGLPVLGVMGTSRLPGLPDAPTLAELGQPLVGSSSGGLMAPKDLPDAAAAVLERACATAAASESFRTAATRLNAGPQQLDGAAFRERFAAESELNRTVLRDLGLARQ</sequence>
<feature type="chain" id="PRO_5016367506" description="Tripartite tricarboxylate transporter substrate binding protein" evidence="2">
    <location>
        <begin position="21"/>
        <end position="313"/>
    </location>
</feature>
<evidence type="ECO:0000313" key="4">
    <source>
        <dbReference type="Proteomes" id="UP000245765"/>
    </source>
</evidence>
<keyword evidence="4" id="KW-1185">Reference proteome</keyword>
<dbReference type="Gene3D" id="3.40.190.150">
    <property type="entry name" value="Bordetella uptake gene, domain 1"/>
    <property type="match status" value="1"/>
</dbReference>
<feature type="signal peptide" evidence="2">
    <location>
        <begin position="1"/>
        <end position="20"/>
    </location>
</feature>